<gene>
    <name evidence="5" type="primary">grpE_17</name>
    <name evidence="5" type="ORF">SDC9_50222</name>
</gene>
<dbReference type="EMBL" id="VSSQ01000996">
    <property type="protein sequence ID" value="MPM03955.1"/>
    <property type="molecule type" value="Genomic_DNA"/>
</dbReference>
<accession>A0A644WJ92</accession>
<dbReference type="GO" id="GO:0006457">
    <property type="term" value="P:protein folding"/>
    <property type="evidence" value="ECO:0007669"/>
    <property type="project" value="InterPro"/>
</dbReference>
<comment type="similarity">
    <text evidence="1">Belongs to the GrpE family.</text>
</comment>
<evidence type="ECO:0000256" key="4">
    <source>
        <dbReference type="SAM" id="MobiDB-lite"/>
    </source>
</evidence>
<feature type="region of interest" description="Disordered" evidence="4">
    <location>
        <begin position="1"/>
        <end position="33"/>
    </location>
</feature>
<sequence length="186" mass="21145">MKKQKVEETPEQKEKQVDNQVTEEKEMTADETADQISADIENLNQEVSELKDKNLRLMAEFDNFRKRSIKERADLIKFAGEDVLKKILPLIDDFERALLAMETAEDVKAVKEGVDLIYSKFISFLSENGVSVIPTQNEVFNTDLHEAVTTFPAPSEDMKGKIIDCVSRGYTLNEKVIRFAKVVVGE</sequence>
<feature type="compositionally biased region" description="Basic and acidic residues" evidence="4">
    <location>
        <begin position="1"/>
        <end position="28"/>
    </location>
</feature>
<evidence type="ECO:0000256" key="3">
    <source>
        <dbReference type="SAM" id="Coils"/>
    </source>
</evidence>
<dbReference type="Pfam" id="PF01025">
    <property type="entry name" value="GrpE"/>
    <property type="match status" value="1"/>
</dbReference>
<keyword evidence="2" id="KW-0143">Chaperone</keyword>
<dbReference type="HAMAP" id="MF_01151">
    <property type="entry name" value="GrpE"/>
    <property type="match status" value="1"/>
</dbReference>
<dbReference type="InterPro" id="IPR013805">
    <property type="entry name" value="GrpE_CC"/>
</dbReference>
<dbReference type="AlphaFoldDB" id="A0A644WJ92"/>
<protein>
    <submittedName>
        <fullName evidence="5">Protein GrpE</fullName>
    </submittedName>
</protein>
<evidence type="ECO:0000256" key="2">
    <source>
        <dbReference type="ARBA" id="ARBA00023186"/>
    </source>
</evidence>
<name>A0A644WJ92_9ZZZZ</name>
<dbReference type="GO" id="GO:0051082">
    <property type="term" value="F:unfolded protein binding"/>
    <property type="evidence" value="ECO:0007669"/>
    <property type="project" value="TreeGrafter"/>
</dbReference>
<keyword evidence="3" id="KW-0175">Coiled coil</keyword>
<organism evidence="5">
    <name type="scientific">bioreactor metagenome</name>
    <dbReference type="NCBI Taxonomy" id="1076179"/>
    <lineage>
        <taxon>unclassified sequences</taxon>
        <taxon>metagenomes</taxon>
        <taxon>ecological metagenomes</taxon>
    </lineage>
</organism>
<dbReference type="PANTHER" id="PTHR21237">
    <property type="entry name" value="GRPE PROTEIN"/>
    <property type="match status" value="1"/>
</dbReference>
<dbReference type="InterPro" id="IPR009012">
    <property type="entry name" value="GrpE_head"/>
</dbReference>
<proteinExistence type="inferred from homology"/>
<reference evidence="5" key="1">
    <citation type="submission" date="2019-08" db="EMBL/GenBank/DDBJ databases">
        <authorList>
            <person name="Kucharzyk K."/>
            <person name="Murdoch R.W."/>
            <person name="Higgins S."/>
            <person name="Loffler F."/>
        </authorList>
    </citation>
    <scope>NUCLEOTIDE SEQUENCE</scope>
</reference>
<dbReference type="Gene3D" id="2.30.22.10">
    <property type="entry name" value="Head domain of nucleotide exchange factor GrpE"/>
    <property type="match status" value="1"/>
</dbReference>
<dbReference type="GO" id="GO:0000774">
    <property type="term" value="F:adenyl-nucleotide exchange factor activity"/>
    <property type="evidence" value="ECO:0007669"/>
    <property type="project" value="InterPro"/>
</dbReference>
<dbReference type="PANTHER" id="PTHR21237:SF23">
    <property type="entry name" value="GRPE PROTEIN HOMOLOG, MITOCHONDRIAL"/>
    <property type="match status" value="1"/>
</dbReference>
<feature type="coiled-coil region" evidence="3">
    <location>
        <begin position="33"/>
        <end position="67"/>
    </location>
</feature>
<dbReference type="Gene3D" id="3.90.20.20">
    <property type="match status" value="1"/>
</dbReference>
<dbReference type="SUPFAM" id="SSF58014">
    <property type="entry name" value="Coiled-coil domain of nucleotide exchange factor GrpE"/>
    <property type="match status" value="1"/>
</dbReference>
<dbReference type="GO" id="GO:0042803">
    <property type="term" value="F:protein homodimerization activity"/>
    <property type="evidence" value="ECO:0007669"/>
    <property type="project" value="InterPro"/>
</dbReference>
<dbReference type="InterPro" id="IPR000740">
    <property type="entry name" value="GrpE"/>
</dbReference>
<dbReference type="SUPFAM" id="SSF51064">
    <property type="entry name" value="Head domain of nucleotide exchange factor GrpE"/>
    <property type="match status" value="1"/>
</dbReference>
<evidence type="ECO:0000256" key="1">
    <source>
        <dbReference type="ARBA" id="ARBA00009054"/>
    </source>
</evidence>
<comment type="caution">
    <text evidence="5">The sequence shown here is derived from an EMBL/GenBank/DDBJ whole genome shotgun (WGS) entry which is preliminary data.</text>
</comment>
<evidence type="ECO:0000313" key="5">
    <source>
        <dbReference type="EMBL" id="MPM03955.1"/>
    </source>
</evidence>
<dbReference type="GO" id="GO:0051087">
    <property type="term" value="F:protein-folding chaperone binding"/>
    <property type="evidence" value="ECO:0007669"/>
    <property type="project" value="InterPro"/>
</dbReference>
<dbReference type="PRINTS" id="PR00773">
    <property type="entry name" value="GRPEPROTEIN"/>
</dbReference>
<dbReference type="CDD" id="cd00446">
    <property type="entry name" value="GrpE"/>
    <property type="match status" value="1"/>
</dbReference>